<feature type="transmembrane region" description="Helical" evidence="5">
    <location>
        <begin position="20"/>
        <end position="43"/>
    </location>
</feature>
<evidence type="ECO:0000256" key="2">
    <source>
        <dbReference type="ARBA" id="ARBA00022963"/>
    </source>
</evidence>
<dbReference type="InterPro" id="IPR052214">
    <property type="entry name" value="DAG_Lipase-Related"/>
</dbReference>
<feature type="region of interest" description="Disordered" evidence="4">
    <location>
        <begin position="289"/>
        <end position="318"/>
    </location>
</feature>
<evidence type="ECO:0000313" key="7">
    <source>
        <dbReference type="Proteomes" id="UP001516400"/>
    </source>
</evidence>
<dbReference type="EMBL" id="JABFTP020000021">
    <property type="protein sequence ID" value="KAL3268784.1"/>
    <property type="molecule type" value="Genomic_DNA"/>
</dbReference>
<dbReference type="PANTHER" id="PTHR45792:SF2">
    <property type="entry name" value="DIACYLGLYCEROL LIPASE-BETA"/>
    <property type="match status" value="1"/>
</dbReference>
<evidence type="ECO:0000256" key="1">
    <source>
        <dbReference type="ARBA" id="ARBA00022801"/>
    </source>
</evidence>
<protein>
    <submittedName>
        <fullName evidence="6">Uncharacterized protein</fullName>
    </submittedName>
</protein>
<proteinExistence type="predicted"/>
<evidence type="ECO:0000256" key="3">
    <source>
        <dbReference type="ARBA" id="ARBA00023098"/>
    </source>
</evidence>
<dbReference type="PANTHER" id="PTHR45792">
    <property type="entry name" value="DIACYLGLYCEROL LIPASE HOMOLOG-RELATED"/>
    <property type="match status" value="1"/>
</dbReference>
<sequence>MPALRLFGRKWLIASDDLVFPGLFEIAFRILWLSLIVVVYVKYYHFTWDCSRGGFYVRAYLLGMIAILSLIILVLVALVNQSARGAISDVHSRRYVPPILLTKLFLIIPETAINVFGTMWAFCKNVVVCPQEHFVKTVIETLVVFNWVLFGLAIFVVAIIYDPLGSKKYIDLQESPSTGESIKHRKSTSLWQRRFRWAFCWVKGLESKFNDLESKIQNEKANQKISAEDLELVTEEAVDRMNPSKNIIIFGIPENIDPIEGNLDKQKVNDVLNVITDVSLPINQPLSIYRTGKTPSDDVNKPRPVKKRSNKGENKTARHPHRVEYPIHKHEKYSELNTYLEDEKSACLFLTATWLQNHTAKSLFEVKDYSIYRSDRQTGGGGGTCAYLRNNIFEKYQVTQVDFPCGTIDSLFLCISNKEVKFHFLCMYRSDAANQMEIYVRSDEHGHEAFQQVAALLSSLFRSTDLVPTDILAGCVLLRVKQKRETREMRRIHLLSDDEPKYSTGESLAYSVSF</sequence>
<reference evidence="6 7" key="1">
    <citation type="journal article" date="2021" name="BMC Biol.">
        <title>Horizontally acquired antibacterial genes associated with adaptive radiation of ladybird beetles.</title>
        <authorList>
            <person name="Li H.S."/>
            <person name="Tang X.F."/>
            <person name="Huang Y.H."/>
            <person name="Xu Z.Y."/>
            <person name="Chen M.L."/>
            <person name="Du X.Y."/>
            <person name="Qiu B.Y."/>
            <person name="Chen P.T."/>
            <person name="Zhang W."/>
            <person name="Slipinski A."/>
            <person name="Escalona H.E."/>
            <person name="Waterhouse R.M."/>
            <person name="Zwick A."/>
            <person name="Pang H."/>
        </authorList>
    </citation>
    <scope>NUCLEOTIDE SEQUENCE [LARGE SCALE GENOMIC DNA]</scope>
    <source>
        <strain evidence="6">SYSU2018</strain>
    </source>
</reference>
<evidence type="ECO:0000313" key="6">
    <source>
        <dbReference type="EMBL" id="KAL3268784.1"/>
    </source>
</evidence>
<feature type="transmembrane region" description="Helical" evidence="5">
    <location>
        <begin position="55"/>
        <end position="79"/>
    </location>
</feature>
<feature type="transmembrane region" description="Helical" evidence="5">
    <location>
        <begin position="142"/>
        <end position="161"/>
    </location>
</feature>
<keyword evidence="1" id="KW-0378">Hydrolase</keyword>
<dbReference type="GO" id="GO:0016787">
    <property type="term" value="F:hydrolase activity"/>
    <property type="evidence" value="ECO:0007669"/>
    <property type="project" value="UniProtKB-KW"/>
</dbReference>
<organism evidence="6 7">
    <name type="scientific">Cryptolaemus montrouzieri</name>
    <dbReference type="NCBI Taxonomy" id="559131"/>
    <lineage>
        <taxon>Eukaryota</taxon>
        <taxon>Metazoa</taxon>
        <taxon>Ecdysozoa</taxon>
        <taxon>Arthropoda</taxon>
        <taxon>Hexapoda</taxon>
        <taxon>Insecta</taxon>
        <taxon>Pterygota</taxon>
        <taxon>Neoptera</taxon>
        <taxon>Endopterygota</taxon>
        <taxon>Coleoptera</taxon>
        <taxon>Polyphaga</taxon>
        <taxon>Cucujiformia</taxon>
        <taxon>Coccinelloidea</taxon>
        <taxon>Coccinellidae</taxon>
        <taxon>Scymninae</taxon>
        <taxon>Scymnini</taxon>
        <taxon>Cryptolaemus</taxon>
    </lineage>
</organism>
<dbReference type="Proteomes" id="UP001516400">
    <property type="component" value="Unassembled WGS sequence"/>
</dbReference>
<feature type="transmembrane region" description="Helical" evidence="5">
    <location>
        <begin position="100"/>
        <end position="122"/>
    </location>
</feature>
<keyword evidence="3" id="KW-0443">Lipid metabolism</keyword>
<comment type="caution">
    <text evidence="6">The sequence shown here is derived from an EMBL/GenBank/DDBJ whole genome shotgun (WGS) entry which is preliminary data.</text>
</comment>
<dbReference type="GO" id="GO:0016042">
    <property type="term" value="P:lipid catabolic process"/>
    <property type="evidence" value="ECO:0007669"/>
    <property type="project" value="UniProtKB-KW"/>
</dbReference>
<name>A0ABD2MQY9_9CUCU</name>
<keyword evidence="7" id="KW-1185">Reference proteome</keyword>
<gene>
    <name evidence="6" type="ORF">HHI36_007882</name>
</gene>
<evidence type="ECO:0000256" key="5">
    <source>
        <dbReference type="SAM" id="Phobius"/>
    </source>
</evidence>
<dbReference type="InterPro" id="IPR036691">
    <property type="entry name" value="Endo/exonu/phosph_ase_sf"/>
</dbReference>
<evidence type="ECO:0000256" key="4">
    <source>
        <dbReference type="SAM" id="MobiDB-lite"/>
    </source>
</evidence>
<keyword evidence="5" id="KW-0472">Membrane</keyword>
<keyword evidence="5" id="KW-0812">Transmembrane</keyword>
<dbReference type="Gene3D" id="3.60.10.10">
    <property type="entry name" value="Endonuclease/exonuclease/phosphatase"/>
    <property type="match status" value="1"/>
</dbReference>
<keyword evidence="5" id="KW-1133">Transmembrane helix</keyword>
<keyword evidence="2" id="KW-0442">Lipid degradation</keyword>
<accession>A0ABD2MQY9</accession>
<dbReference type="AlphaFoldDB" id="A0ABD2MQY9"/>